<sequence>MVKSPFTDTISDISFCQPSVFDRYGLVPRSSPRQADPILIAGTVTMKMTPSLVRLYEQMPDQNMLLLWEHVQLPEVYLIEVQNHDELGMDYSSFFYGLINSTLISCSKMGQRRKRMRWFQELHNQFLEFVKLLGGPKTRFDDNSELVAELVTTSGFKASYAIKDKAEGSR</sequence>
<gene>
    <name evidence="1" type="ORF">M9H77_31441</name>
</gene>
<evidence type="ECO:0000313" key="1">
    <source>
        <dbReference type="EMBL" id="KAI5654254.1"/>
    </source>
</evidence>
<proteinExistence type="predicted"/>
<evidence type="ECO:0000313" key="2">
    <source>
        <dbReference type="Proteomes" id="UP001060085"/>
    </source>
</evidence>
<dbReference type="Proteomes" id="UP001060085">
    <property type="component" value="Linkage Group LG07"/>
</dbReference>
<accession>A0ACC0A259</accession>
<dbReference type="EMBL" id="CM044707">
    <property type="protein sequence ID" value="KAI5654254.1"/>
    <property type="molecule type" value="Genomic_DNA"/>
</dbReference>
<protein>
    <submittedName>
        <fullName evidence="1">Uncharacterized protein</fullName>
    </submittedName>
</protein>
<comment type="caution">
    <text evidence="1">The sequence shown here is derived from an EMBL/GenBank/DDBJ whole genome shotgun (WGS) entry which is preliminary data.</text>
</comment>
<reference evidence="2" key="1">
    <citation type="journal article" date="2023" name="Nat. Plants">
        <title>Single-cell RNA sequencing provides a high-resolution roadmap for understanding the multicellular compartmentation of specialized metabolism.</title>
        <authorList>
            <person name="Sun S."/>
            <person name="Shen X."/>
            <person name="Li Y."/>
            <person name="Li Y."/>
            <person name="Wang S."/>
            <person name="Li R."/>
            <person name="Zhang H."/>
            <person name="Shen G."/>
            <person name="Guo B."/>
            <person name="Wei J."/>
            <person name="Xu J."/>
            <person name="St-Pierre B."/>
            <person name="Chen S."/>
            <person name="Sun C."/>
        </authorList>
    </citation>
    <scope>NUCLEOTIDE SEQUENCE [LARGE SCALE GENOMIC DNA]</scope>
</reference>
<name>A0ACC0A259_CATRO</name>
<keyword evidence="2" id="KW-1185">Reference proteome</keyword>
<organism evidence="1 2">
    <name type="scientific">Catharanthus roseus</name>
    <name type="common">Madagascar periwinkle</name>
    <name type="synonym">Vinca rosea</name>
    <dbReference type="NCBI Taxonomy" id="4058"/>
    <lineage>
        <taxon>Eukaryota</taxon>
        <taxon>Viridiplantae</taxon>
        <taxon>Streptophyta</taxon>
        <taxon>Embryophyta</taxon>
        <taxon>Tracheophyta</taxon>
        <taxon>Spermatophyta</taxon>
        <taxon>Magnoliopsida</taxon>
        <taxon>eudicotyledons</taxon>
        <taxon>Gunneridae</taxon>
        <taxon>Pentapetalae</taxon>
        <taxon>asterids</taxon>
        <taxon>lamiids</taxon>
        <taxon>Gentianales</taxon>
        <taxon>Apocynaceae</taxon>
        <taxon>Rauvolfioideae</taxon>
        <taxon>Vinceae</taxon>
        <taxon>Catharanthinae</taxon>
        <taxon>Catharanthus</taxon>
    </lineage>
</organism>